<dbReference type="InterPro" id="IPR036291">
    <property type="entry name" value="NAD(P)-bd_dom_sf"/>
</dbReference>
<dbReference type="Proteomes" id="UP000515121">
    <property type="component" value="Unplaced"/>
</dbReference>
<sequence length="188" mass="19983">MRTLLKTLEKPTMVCFLGKVCSSGKASGFHRLNVSVKLITSFWVIDSGATNHMTHSSQKFSTYTLCPSNKKIIIANGSLTTVAGLRDVQAECTAADAFKHAGENIVFASGSPFENVNLGNGKVGHVNQANNMYLFPGIGLGASLSGARFITNGMLQAAAECYVSGYIVVSVFVLSFALLINLEVQNSP</sequence>
<dbReference type="OrthoDB" id="5365701at2759"/>
<organism evidence="3 4">
    <name type="scientific">Durio zibethinus</name>
    <name type="common">Durian</name>
    <dbReference type="NCBI Taxonomy" id="66656"/>
    <lineage>
        <taxon>Eukaryota</taxon>
        <taxon>Viridiplantae</taxon>
        <taxon>Streptophyta</taxon>
        <taxon>Embryophyta</taxon>
        <taxon>Tracheophyta</taxon>
        <taxon>Spermatophyta</taxon>
        <taxon>Magnoliopsida</taxon>
        <taxon>eudicotyledons</taxon>
        <taxon>Gunneridae</taxon>
        <taxon>Pentapetalae</taxon>
        <taxon>rosids</taxon>
        <taxon>malvids</taxon>
        <taxon>Malvales</taxon>
        <taxon>Malvaceae</taxon>
        <taxon>Helicteroideae</taxon>
        <taxon>Durio</taxon>
    </lineage>
</organism>
<dbReference type="KEGG" id="dzi:111313844"/>
<keyword evidence="3" id="KW-1185">Reference proteome</keyword>
<dbReference type="GO" id="GO:0005739">
    <property type="term" value="C:mitochondrion"/>
    <property type="evidence" value="ECO:0007669"/>
    <property type="project" value="TreeGrafter"/>
</dbReference>
<dbReference type="PANTHER" id="PTHR23406">
    <property type="entry name" value="MALIC ENZYME-RELATED"/>
    <property type="match status" value="1"/>
</dbReference>
<reference evidence="4" key="1">
    <citation type="submission" date="2025-08" db="UniProtKB">
        <authorList>
            <consortium name="RefSeq"/>
        </authorList>
    </citation>
    <scope>IDENTIFICATION</scope>
    <source>
        <tissue evidence="4">Fruit stalk</tissue>
    </source>
</reference>
<feature type="transmembrane region" description="Helical" evidence="1">
    <location>
        <begin position="163"/>
        <end position="182"/>
    </location>
</feature>
<dbReference type="SMART" id="SM00919">
    <property type="entry name" value="Malic_M"/>
    <property type="match status" value="1"/>
</dbReference>
<keyword evidence="1" id="KW-1133">Transmembrane helix</keyword>
<dbReference type="InterPro" id="IPR012302">
    <property type="entry name" value="Malic_NAD-bd"/>
</dbReference>
<evidence type="ECO:0000256" key="1">
    <source>
        <dbReference type="SAM" id="Phobius"/>
    </source>
</evidence>
<dbReference type="RefSeq" id="XP_022770400.1">
    <property type="nucleotide sequence ID" value="XM_022914665.1"/>
</dbReference>
<evidence type="ECO:0000313" key="3">
    <source>
        <dbReference type="Proteomes" id="UP000515121"/>
    </source>
</evidence>
<proteinExistence type="predicted"/>
<dbReference type="AlphaFoldDB" id="A0A6P6B030"/>
<dbReference type="GO" id="GO:0051287">
    <property type="term" value="F:NAD binding"/>
    <property type="evidence" value="ECO:0007669"/>
    <property type="project" value="InterPro"/>
</dbReference>
<accession>A0A6P6B030</accession>
<dbReference type="Pfam" id="PF03949">
    <property type="entry name" value="Malic_M"/>
    <property type="match status" value="1"/>
</dbReference>
<name>A0A6P6B030_DURZI</name>
<dbReference type="GO" id="GO:0006108">
    <property type="term" value="P:malate metabolic process"/>
    <property type="evidence" value="ECO:0007669"/>
    <property type="project" value="TreeGrafter"/>
</dbReference>
<dbReference type="Gene3D" id="3.40.50.720">
    <property type="entry name" value="NAD(P)-binding Rossmann-like Domain"/>
    <property type="match status" value="1"/>
</dbReference>
<dbReference type="SUPFAM" id="SSF51735">
    <property type="entry name" value="NAD(P)-binding Rossmann-fold domains"/>
    <property type="match status" value="1"/>
</dbReference>
<dbReference type="GO" id="GO:0004471">
    <property type="term" value="F:malate dehydrogenase (decarboxylating) (NAD+) activity"/>
    <property type="evidence" value="ECO:0007669"/>
    <property type="project" value="TreeGrafter"/>
</dbReference>
<evidence type="ECO:0000259" key="2">
    <source>
        <dbReference type="SMART" id="SM00919"/>
    </source>
</evidence>
<keyword evidence="1" id="KW-0472">Membrane</keyword>
<dbReference type="PANTHER" id="PTHR23406:SF73">
    <property type="entry name" value="NAD-DEPENDENT MALIC ENZYME 2, MITOCHONDRIAL"/>
    <property type="match status" value="1"/>
</dbReference>
<evidence type="ECO:0000313" key="4">
    <source>
        <dbReference type="RefSeq" id="XP_022770400.1"/>
    </source>
</evidence>
<gene>
    <name evidence="4" type="primary">LOC111313844</name>
</gene>
<dbReference type="GeneID" id="111313844"/>
<protein>
    <submittedName>
        <fullName evidence="4">Uncharacterized protein LOC111313844 isoform X1</fullName>
    </submittedName>
</protein>
<keyword evidence="1" id="KW-0812">Transmembrane</keyword>
<feature type="domain" description="Malic enzyme NAD-binding" evidence="2">
    <location>
        <begin position="20"/>
        <end position="186"/>
    </location>
</feature>